<feature type="transmembrane region" description="Helical" evidence="1">
    <location>
        <begin position="65"/>
        <end position="85"/>
    </location>
</feature>
<feature type="transmembrane region" description="Helical" evidence="1">
    <location>
        <begin position="149"/>
        <end position="169"/>
    </location>
</feature>
<dbReference type="RefSeq" id="WP_163947003.1">
    <property type="nucleotide sequence ID" value="NZ_JAAIKC010000004.1"/>
</dbReference>
<evidence type="ECO:0000313" key="2">
    <source>
        <dbReference type="EMBL" id="NEW06953.1"/>
    </source>
</evidence>
<evidence type="ECO:0000256" key="1">
    <source>
        <dbReference type="SAM" id="Phobius"/>
    </source>
</evidence>
<organism evidence="2">
    <name type="scientific">Paenibacillus sp. SYP-B3998</name>
    <dbReference type="NCBI Taxonomy" id="2678564"/>
    <lineage>
        <taxon>Bacteria</taxon>
        <taxon>Bacillati</taxon>
        <taxon>Bacillota</taxon>
        <taxon>Bacilli</taxon>
        <taxon>Bacillales</taxon>
        <taxon>Paenibacillaceae</taxon>
        <taxon>Paenibacillus</taxon>
    </lineage>
</organism>
<protein>
    <recommendedName>
        <fullName evidence="3">ABC transporter permease</fullName>
    </recommendedName>
</protein>
<name>A0A6G3ZXK9_9BACL</name>
<proteinExistence type="predicted"/>
<gene>
    <name evidence="2" type="ORF">GK047_13160</name>
</gene>
<sequence>MISKKVLLDAWWLTRKDFGNNRLMLIWNILFNLYVVFTLLSMTSMGQRSDLSYNVTIFNDVSLNFFVMGIVPIWGFPLSKAFLNYKKTDVYTKRIAYLKTMPISNQVIICSRFLQIIIMVFAMAIVVFVPYFSILSHIGQMPLNLLECLFYAFVWIGYSLTVGCLYICWELGVKGKTYFIRCLLMMPFIVLGAFLLWWLFGQSVWIGMMEWVQQFQVLLPIVSLALGTLAIIASAVWLNKRFAQRDLHG</sequence>
<accession>A0A6G3ZXK9</accession>
<dbReference type="AlphaFoldDB" id="A0A6G3ZXK9"/>
<keyword evidence="1" id="KW-0472">Membrane</keyword>
<feature type="transmembrane region" description="Helical" evidence="1">
    <location>
        <begin position="25"/>
        <end position="45"/>
    </location>
</feature>
<keyword evidence="1" id="KW-1133">Transmembrane helix</keyword>
<keyword evidence="1" id="KW-0812">Transmembrane</keyword>
<feature type="transmembrane region" description="Helical" evidence="1">
    <location>
        <begin position="178"/>
        <end position="200"/>
    </location>
</feature>
<comment type="caution">
    <text evidence="2">The sequence shown here is derived from an EMBL/GenBank/DDBJ whole genome shotgun (WGS) entry which is preliminary data.</text>
</comment>
<reference evidence="2" key="1">
    <citation type="submission" date="2020-02" db="EMBL/GenBank/DDBJ databases">
        <authorList>
            <person name="Shen X.-R."/>
            <person name="Zhang Y.-X."/>
        </authorList>
    </citation>
    <scope>NUCLEOTIDE SEQUENCE</scope>
    <source>
        <strain evidence="2">SYP-B3998</strain>
    </source>
</reference>
<feature type="transmembrane region" description="Helical" evidence="1">
    <location>
        <begin position="215"/>
        <end position="238"/>
    </location>
</feature>
<feature type="transmembrane region" description="Helical" evidence="1">
    <location>
        <begin position="106"/>
        <end position="129"/>
    </location>
</feature>
<evidence type="ECO:0008006" key="3">
    <source>
        <dbReference type="Google" id="ProtNLM"/>
    </source>
</evidence>
<dbReference type="EMBL" id="JAAIKC010000004">
    <property type="protein sequence ID" value="NEW06953.1"/>
    <property type="molecule type" value="Genomic_DNA"/>
</dbReference>